<gene>
    <name evidence="1" type="ORF">HPB49_003193</name>
</gene>
<name>A0ACB8DTU9_DERSI</name>
<accession>A0ACB8DTU9</accession>
<organism evidence="1 2">
    <name type="scientific">Dermacentor silvarum</name>
    <name type="common">Tick</name>
    <dbReference type="NCBI Taxonomy" id="543639"/>
    <lineage>
        <taxon>Eukaryota</taxon>
        <taxon>Metazoa</taxon>
        <taxon>Ecdysozoa</taxon>
        <taxon>Arthropoda</taxon>
        <taxon>Chelicerata</taxon>
        <taxon>Arachnida</taxon>
        <taxon>Acari</taxon>
        <taxon>Parasitiformes</taxon>
        <taxon>Ixodida</taxon>
        <taxon>Ixodoidea</taxon>
        <taxon>Ixodidae</taxon>
        <taxon>Rhipicephalinae</taxon>
        <taxon>Dermacentor</taxon>
    </lineage>
</organism>
<comment type="caution">
    <text evidence="1">The sequence shown here is derived from an EMBL/GenBank/DDBJ whole genome shotgun (WGS) entry which is preliminary data.</text>
</comment>
<dbReference type="EMBL" id="CM023470">
    <property type="protein sequence ID" value="KAH7977698.1"/>
    <property type="molecule type" value="Genomic_DNA"/>
</dbReference>
<keyword evidence="2" id="KW-1185">Reference proteome</keyword>
<reference evidence="1" key="1">
    <citation type="submission" date="2020-05" db="EMBL/GenBank/DDBJ databases">
        <title>Large-scale comparative analyses of tick genomes elucidate their genetic diversity and vector capacities.</title>
        <authorList>
            <person name="Jia N."/>
            <person name="Wang J."/>
            <person name="Shi W."/>
            <person name="Du L."/>
            <person name="Sun Y."/>
            <person name="Zhan W."/>
            <person name="Jiang J."/>
            <person name="Wang Q."/>
            <person name="Zhang B."/>
            <person name="Ji P."/>
            <person name="Sakyi L.B."/>
            <person name="Cui X."/>
            <person name="Yuan T."/>
            <person name="Jiang B."/>
            <person name="Yang W."/>
            <person name="Lam T.T.-Y."/>
            <person name="Chang Q."/>
            <person name="Ding S."/>
            <person name="Wang X."/>
            <person name="Zhu J."/>
            <person name="Ruan X."/>
            <person name="Zhao L."/>
            <person name="Wei J."/>
            <person name="Que T."/>
            <person name="Du C."/>
            <person name="Cheng J."/>
            <person name="Dai P."/>
            <person name="Han X."/>
            <person name="Huang E."/>
            <person name="Gao Y."/>
            <person name="Liu J."/>
            <person name="Shao H."/>
            <person name="Ye R."/>
            <person name="Li L."/>
            <person name="Wei W."/>
            <person name="Wang X."/>
            <person name="Wang C."/>
            <person name="Yang T."/>
            <person name="Huo Q."/>
            <person name="Li W."/>
            <person name="Guo W."/>
            <person name="Chen H."/>
            <person name="Zhou L."/>
            <person name="Ni X."/>
            <person name="Tian J."/>
            <person name="Zhou Y."/>
            <person name="Sheng Y."/>
            <person name="Liu T."/>
            <person name="Pan Y."/>
            <person name="Xia L."/>
            <person name="Li J."/>
            <person name="Zhao F."/>
            <person name="Cao W."/>
        </authorList>
    </citation>
    <scope>NUCLEOTIDE SEQUENCE</scope>
    <source>
        <strain evidence="1">Dsil-2018</strain>
    </source>
</reference>
<sequence length="94" mass="10611">MERSLALISRGKQPGMVFILDTMHNVATAWSSVTAEIIQHCFQKSSFWSTVEINEKYWTADKENLHQVMPLAGAAGFKYDRYVIVDDAAMTSKP</sequence>
<protein>
    <submittedName>
        <fullName evidence="1">Uncharacterized protein</fullName>
    </submittedName>
</protein>
<evidence type="ECO:0000313" key="1">
    <source>
        <dbReference type="EMBL" id="KAH7977698.1"/>
    </source>
</evidence>
<evidence type="ECO:0000313" key="2">
    <source>
        <dbReference type="Proteomes" id="UP000821865"/>
    </source>
</evidence>
<proteinExistence type="predicted"/>
<dbReference type="Proteomes" id="UP000821865">
    <property type="component" value="Chromosome 1"/>
</dbReference>